<name>A0A6M1T3D8_9BACT</name>
<feature type="transmembrane region" description="Helical" evidence="2">
    <location>
        <begin position="70"/>
        <end position="89"/>
    </location>
</feature>
<feature type="transmembrane region" description="Helical" evidence="2">
    <location>
        <begin position="95"/>
        <end position="117"/>
    </location>
</feature>
<dbReference type="PANTHER" id="PTHR38434:SF1">
    <property type="entry name" value="BLL2549 PROTEIN"/>
    <property type="match status" value="1"/>
</dbReference>
<feature type="transmembrane region" description="Helical" evidence="2">
    <location>
        <begin position="129"/>
        <end position="149"/>
    </location>
</feature>
<comment type="caution">
    <text evidence="3">The sequence shown here is derived from an EMBL/GenBank/DDBJ whole genome shotgun (WGS) entry which is preliminary data.</text>
</comment>
<feature type="transmembrane region" description="Helical" evidence="2">
    <location>
        <begin position="359"/>
        <end position="383"/>
    </location>
</feature>
<feature type="region of interest" description="Disordered" evidence="1">
    <location>
        <begin position="26"/>
        <end position="58"/>
    </location>
</feature>
<feature type="compositionally biased region" description="Polar residues" evidence="1">
    <location>
        <begin position="27"/>
        <end position="41"/>
    </location>
</feature>
<keyword evidence="2" id="KW-1133">Transmembrane helix</keyword>
<reference evidence="3 4" key="1">
    <citation type="submission" date="2020-02" db="EMBL/GenBank/DDBJ databases">
        <title>Aliifodinibius halophilus 2W32, complete genome.</title>
        <authorList>
            <person name="Li Y."/>
            <person name="Wu S."/>
        </authorList>
    </citation>
    <scope>NUCLEOTIDE SEQUENCE [LARGE SCALE GENOMIC DNA]</scope>
    <source>
        <strain evidence="3 4">2W32</strain>
    </source>
</reference>
<keyword evidence="4" id="KW-1185">Reference proteome</keyword>
<accession>A0A6M1T3D8</accession>
<feature type="transmembrane region" description="Helical" evidence="2">
    <location>
        <begin position="536"/>
        <end position="556"/>
    </location>
</feature>
<dbReference type="EMBL" id="JAALLS010000011">
    <property type="protein sequence ID" value="NGP88597.1"/>
    <property type="molecule type" value="Genomic_DNA"/>
</dbReference>
<evidence type="ECO:0000313" key="3">
    <source>
        <dbReference type="EMBL" id="NGP88597.1"/>
    </source>
</evidence>
<feature type="transmembrane region" description="Helical" evidence="2">
    <location>
        <begin position="178"/>
        <end position="196"/>
    </location>
</feature>
<proteinExistence type="predicted"/>
<dbReference type="PANTHER" id="PTHR38434">
    <property type="entry name" value="BLL2549 PROTEIN"/>
    <property type="match status" value="1"/>
</dbReference>
<gene>
    <name evidence="3" type="ORF">G3569_09535</name>
</gene>
<feature type="transmembrane region" description="Helical" evidence="2">
    <location>
        <begin position="429"/>
        <end position="452"/>
    </location>
</feature>
<feature type="transmembrane region" description="Helical" evidence="2">
    <location>
        <begin position="299"/>
        <end position="318"/>
    </location>
</feature>
<evidence type="ECO:0000313" key="4">
    <source>
        <dbReference type="Proteomes" id="UP000479132"/>
    </source>
</evidence>
<evidence type="ECO:0000256" key="1">
    <source>
        <dbReference type="SAM" id="MobiDB-lite"/>
    </source>
</evidence>
<feature type="transmembrane region" description="Helical" evidence="2">
    <location>
        <begin position="228"/>
        <end position="248"/>
    </location>
</feature>
<keyword evidence="2" id="KW-0812">Transmembrane</keyword>
<dbReference type="InterPro" id="IPR019286">
    <property type="entry name" value="DUF2339_TM"/>
</dbReference>
<evidence type="ECO:0000256" key="2">
    <source>
        <dbReference type="SAM" id="Phobius"/>
    </source>
</evidence>
<dbReference type="RefSeq" id="WP_165268502.1">
    <property type="nucleotide sequence ID" value="NZ_JAALLS010000011.1"/>
</dbReference>
<feature type="transmembrane region" description="Helical" evidence="2">
    <location>
        <begin position="202"/>
        <end position="221"/>
    </location>
</feature>
<feature type="compositionally biased region" description="Basic and acidic residues" evidence="1">
    <location>
        <begin position="42"/>
        <end position="56"/>
    </location>
</feature>
<feature type="transmembrane region" description="Helical" evidence="2">
    <location>
        <begin position="511"/>
        <end position="529"/>
    </location>
</feature>
<dbReference type="AlphaFoldDB" id="A0A6M1T3D8"/>
<feature type="transmembrane region" description="Helical" evidence="2">
    <location>
        <begin position="487"/>
        <end position="505"/>
    </location>
</feature>
<keyword evidence="2" id="KW-0472">Membrane</keyword>
<dbReference type="Proteomes" id="UP000479132">
    <property type="component" value="Unassembled WGS sequence"/>
</dbReference>
<protein>
    <submittedName>
        <fullName evidence="3">DUF2339 domain-containing protein</fullName>
    </submittedName>
</protein>
<feature type="transmembrane region" description="Helical" evidence="2">
    <location>
        <begin position="403"/>
        <end position="422"/>
    </location>
</feature>
<organism evidence="3 4">
    <name type="scientific">Fodinibius halophilus</name>
    <dbReference type="NCBI Taxonomy" id="1736908"/>
    <lineage>
        <taxon>Bacteria</taxon>
        <taxon>Pseudomonadati</taxon>
        <taxon>Balneolota</taxon>
        <taxon>Balneolia</taxon>
        <taxon>Balneolales</taxon>
        <taxon>Balneolaceae</taxon>
        <taxon>Fodinibius</taxon>
    </lineage>
</organism>
<feature type="transmembrane region" description="Helical" evidence="2">
    <location>
        <begin position="330"/>
        <end position="347"/>
    </location>
</feature>
<sequence length="566" mass="62725">MSEQEENNLQDRVEKLEKRVGELERQLSVSEATSREIQQLETTRKAPDNASSKDETASWDTDGIQFGEEWLNRIGIGLLLIGVAFLFKYSIDQGWLIPPIRSAIGLVTGLFLFGSGIKMNAEAKPLKQILIGGGIAVFYITGFATFQLYSFVPSVIVWSFMIIVTLLALSLSVQQEEAALSIVGTLGALGTPFMLFTGEGSIGTLVIYLLIVLTGTSAIYMKKGWRSLLWSIAVGGWAVLLVVVLNGLFTGTTFSYQDKWWMQVGTVMWMLVSWLLPVIREVWPNSLLAPGIERSGDSVSSTVHSMVFMVPLFGMLIIPALWDLSADQSGIGYILMAAVGGVLYWVLEREGDTKLASSHAMMGLVMLTIGLFLILEGNVLMVVLMAEAVALRYIAQQTEDRKIGFGSHLLALIAIFWLFNLMRFEVGNLLFSVDTVSQLFVIAGAGILIPYWVRGKNIKQIYHIGTHILFLFWIYHKVAGFENGQALVTITWGAYAIILLLLGFIRFGKKMRIGGMATLFLVVGKLFLVDLSKLQAIWRILLFMGFGAVFLLLGYYGQSRWSDKSD</sequence>
<feature type="transmembrane region" description="Helical" evidence="2">
    <location>
        <begin position="458"/>
        <end position="475"/>
    </location>
</feature>
<dbReference type="Pfam" id="PF10101">
    <property type="entry name" value="DUF2339"/>
    <property type="match status" value="2"/>
</dbReference>
<feature type="transmembrane region" description="Helical" evidence="2">
    <location>
        <begin position="155"/>
        <end position="171"/>
    </location>
</feature>